<keyword evidence="16" id="KW-1185">Reference proteome</keyword>
<evidence type="ECO:0000256" key="2">
    <source>
        <dbReference type="ARBA" id="ARBA00007871"/>
    </source>
</evidence>
<evidence type="ECO:0000256" key="4">
    <source>
        <dbReference type="ARBA" id="ARBA00022386"/>
    </source>
</evidence>
<dbReference type="InterPro" id="IPR001367">
    <property type="entry name" value="Fe_dep_repressor"/>
</dbReference>
<dbReference type="InterPro" id="IPR022687">
    <property type="entry name" value="HTH_DTXR"/>
</dbReference>
<evidence type="ECO:0000256" key="12">
    <source>
        <dbReference type="ARBA" id="ARBA00025185"/>
    </source>
</evidence>
<feature type="domain" description="HTH dtxR-type" evidence="14">
    <location>
        <begin position="1"/>
        <end position="67"/>
    </location>
</feature>
<evidence type="ECO:0000256" key="10">
    <source>
        <dbReference type="ARBA" id="ARBA00023163"/>
    </source>
</evidence>
<dbReference type="Gene3D" id="2.30.30.90">
    <property type="match status" value="1"/>
</dbReference>
<sequence length="222" mass="25165">MNPELSLTEENYLKAIYHLSEDSGLDVSTNSIADEMATKPASVSDMLRRLSKKGVVHYQKYRGVSITDSGRKIALQVIRKHRLWEVFLVEKLGFNWDEVHDVAEQLEHIKSSLLTQRLDKFLGHPTMDPHGDPIPDENGEIKEAPQLPLADLQPETQGIVVKVPDSDPSLLRHLDKLNMRLGSKIMIHDKVEFDNSVLIQIDEHEKIYLSGEIAKTIMLAVK</sequence>
<evidence type="ECO:0000256" key="6">
    <source>
        <dbReference type="ARBA" id="ARBA00022491"/>
    </source>
</evidence>
<dbReference type="PROSITE" id="PS50944">
    <property type="entry name" value="HTH_DTXR"/>
    <property type="match status" value="1"/>
</dbReference>
<dbReference type="GO" id="GO:0005737">
    <property type="term" value="C:cytoplasm"/>
    <property type="evidence" value="ECO:0007669"/>
    <property type="project" value="UniProtKB-SubCell"/>
</dbReference>
<accession>A0A3D9KZA2</accession>
<evidence type="ECO:0000256" key="5">
    <source>
        <dbReference type="ARBA" id="ARBA00022490"/>
    </source>
</evidence>
<keyword evidence="6" id="KW-0678">Repressor</keyword>
<dbReference type="InterPro" id="IPR036421">
    <property type="entry name" value="Fe_dep_repressor_sf"/>
</dbReference>
<dbReference type="EMBL" id="QREG01000021">
    <property type="protein sequence ID" value="RED94352.1"/>
    <property type="molecule type" value="Genomic_DNA"/>
</dbReference>
<dbReference type="GO" id="GO:0046914">
    <property type="term" value="F:transition metal ion binding"/>
    <property type="evidence" value="ECO:0007669"/>
    <property type="project" value="InterPro"/>
</dbReference>
<dbReference type="Pfam" id="PF02742">
    <property type="entry name" value="Fe_dep_repr_C"/>
    <property type="match status" value="1"/>
</dbReference>
<evidence type="ECO:0000256" key="11">
    <source>
        <dbReference type="ARBA" id="ARBA00023211"/>
    </source>
</evidence>
<dbReference type="Pfam" id="PF04023">
    <property type="entry name" value="FeoA"/>
    <property type="match status" value="1"/>
</dbReference>
<evidence type="ECO:0000256" key="1">
    <source>
        <dbReference type="ARBA" id="ARBA00004496"/>
    </source>
</evidence>
<evidence type="ECO:0000256" key="8">
    <source>
        <dbReference type="ARBA" id="ARBA00023125"/>
    </source>
</evidence>
<organism evidence="15 16">
    <name type="scientific">Marinoscillum furvescens DSM 4134</name>
    <dbReference type="NCBI Taxonomy" id="1122208"/>
    <lineage>
        <taxon>Bacteria</taxon>
        <taxon>Pseudomonadati</taxon>
        <taxon>Bacteroidota</taxon>
        <taxon>Cytophagia</taxon>
        <taxon>Cytophagales</taxon>
        <taxon>Reichenbachiellaceae</taxon>
        <taxon>Marinoscillum</taxon>
    </lineage>
</organism>
<evidence type="ECO:0000256" key="3">
    <source>
        <dbReference type="ARBA" id="ARBA00011738"/>
    </source>
</evidence>
<evidence type="ECO:0000259" key="14">
    <source>
        <dbReference type="PROSITE" id="PS50944"/>
    </source>
</evidence>
<name>A0A3D9KZA2_MARFU</name>
<dbReference type="InterPro" id="IPR036390">
    <property type="entry name" value="WH_DNA-bd_sf"/>
</dbReference>
<keyword evidence="10" id="KW-0804">Transcription</keyword>
<dbReference type="SMART" id="SM00899">
    <property type="entry name" value="FeoA"/>
    <property type="match status" value="1"/>
</dbReference>
<evidence type="ECO:0000313" key="16">
    <source>
        <dbReference type="Proteomes" id="UP000256779"/>
    </source>
</evidence>
<evidence type="ECO:0000256" key="9">
    <source>
        <dbReference type="ARBA" id="ARBA00023159"/>
    </source>
</evidence>
<dbReference type="Gene3D" id="1.10.60.10">
    <property type="entry name" value="Iron dependent repressor, metal binding and dimerisation domain"/>
    <property type="match status" value="1"/>
</dbReference>
<dbReference type="GO" id="GO:0046983">
    <property type="term" value="F:protein dimerization activity"/>
    <property type="evidence" value="ECO:0007669"/>
    <property type="project" value="InterPro"/>
</dbReference>
<dbReference type="RefSeq" id="WP_115869591.1">
    <property type="nucleotide sequence ID" value="NZ_QREG01000021.1"/>
</dbReference>
<keyword evidence="5" id="KW-0963">Cytoplasm</keyword>
<keyword evidence="9" id="KW-0010">Activator</keyword>
<comment type="function">
    <text evidence="12">In the presence of manganese, represses expression of mntH and mntS. Up-regulates expression of mntP.</text>
</comment>
<dbReference type="AlphaFoldDB" id="A0A3D9KZA2"/>
<evidence type="ECO:0000313" key="15">
    <source>
        <dbReference type="EMBL" id="RED94352.1"/>
    </source>
</evidence>
<comment type="subcellular location">
    <subcellularLocation>
        <location evidence="1">Cytoplasm</location>
    </subcellularLocation>
</comment>
<reference evidence="15 16" key="1">
    <citation type="submission" date="2018-07" db="EMBL/GenBank/DDBJ databases">
        <title>Genomic Encyclopedia of Type Strains, Phase IV (KMG-IV): sequencing the most valuable type-strain genomes for metagenomic binning, comparative biology and taxonomic classification.</title>
        <authorList>
            <person name="Goeker M."/>
        </authorList>
    </citation>
    <scope>NUCLEOTIDE SEQUENCE [LARGE SCALE GENOMIC DNA]</scope>
    <source>
        <strain evidence="15 16">DSM 4134</strain>
    </source>
</reference>
<evidence type="ECO:0000256" key="13">
    <source>
        <dbReference type="ARBA" id="ARBA00032593"/>
    </source>
</evidence>
<dbReference type="GO" id="GO:0003677">
    <property type="term" value="F:DNA binding"/>
    <property type="evidence" value="ECO:0007669"/>
    <property type="project" value="UniProtKB-KW"/>
</dbReference>
<dbReference type="SUPFAM" id="SSF47979">
    <property type="entry name" value="Iron-dependent repressor protein, dimerization domain"/>
    <property type="match status" value="1"/>
</dbReference>
<dbReference type="Pfam" id="PF01325">
    <property type="entry name" value="Fe_dep_repress"/>
    <property type="match status" value="1"/>
</dbReference>
<dbReference type="PANTHER" id="PTHR33238:SF11">
    <property type="entry name" value="TRANSCRIPTIONAL REGULATOR MNTR"/>
    <property type="match status" value="1"/>
</dbReference>
<dbReference type="SMART" id="SM00529">
    <property type="entry name" value="HTH_DTXR"/>
    <property type="match status" value="1"/>
</dbReference>
<keyword evidence="8" id="KW-0238">DNA-binding</keyword>
<comment type="caution">
    <text evidence="15">The sequence shown here is derived from an EMBL/GenBank/DDBJ whole genome shotgun (WGS) entry which is preliminary data.</text>
</comment>
<proteinExistence type="inferred from homology"/>
<gene>
    <name evidence="15" type="ORF">C7460_12139</name>
</gene>
<keyword evidence="7" id="KW-0805">Transcription regulation</keyword>
<dbReference type="InterPro" id="IPR038157">
    <property type="entry name" value="FeoA_core_dom"/>
</dbReference>
<dbReference type="InterPro" id="IPR050536">
    <property type="entry name" value="DtxR_MntR_Metal-Reg"/>
</dbReference>
<comment type="similarity">
    <text evidence="2">Belongs to the DtxR/MntR family.</text>
</comment>
<dbReference type="InterPro" id="IPR022689">
    <property type="entry name" value="Iron_dep_repressor"/>
</dbReference>
<evidence type="ECO:0000256" key="7">
    <source>
        <dbReference type="ARBA" id="ARBA00023015"/>
    </source>
</evidence>
<protein>
    <recommendedName>
        <fullName evidence="4">Transcriptional regulator MntR</fullName>
    </recommendedName>
    <alternativeName>
        <fullName evidence="13">Manganese transport regulator</fullName>
    </alternativeName>
</protein>
<dbReference type="InterPro" id="IPR007167">
    <property type="entry name" value="Fe-transptr_FeoA-like"/>
</dbReference>
<comment type="subunit">
    <text evidence="3">Homodimer.</text>
</comment>
<dbReference type="InterPro" id="IPR036388">
    <property type="entry name" value="WH-like_DNA-bd_sf"/>
</dbReference>
<keyword evidence="11" id="KW-0464">Manganese</keyword>
<dbReference type="Gene3D" id="1.10.10.10">
    <property type="entry name" value="Winged helix-like DNA-binding domain superfamily/Winged helix DNA-binding domain"/>
    <property type="match status" value="1"/>
</dbReference>
<dbReference type="GO" id="GO:0003700">
    <property type="term" value="F:DNA-binding transcription factor activity"/>
    <property type="evidence" value="ECO:0007669"/>
    <property type="project" value="InterPro"/>
</dbReference>
<dbReference type="SUPFAM" id="SSF46785">
    <property type="entry name" value="Winged helix' DNA-binding domain"/>
    <property type="match status" value="1"/>
</dbReference>
<dbReference type="PANTHER" id="PTHR33238">
    <property type="entry name" value="IRON (METAL) DEPENDENT REPRESSOR, DTXR FAMILY"/>
    <property type="match status" value="1"/>
</dbReference>
<dbReference type="OrthoDB" id="9791355at2"/>
<dbReference type="Proteomes" id="UP000256779">
    <property type="component" value="Unassembled WGS sequence"/>
</dbReference>